<evidence type="ECO:0000313" key="3">
    <source>
        <dbReference type="Proteomes" id="UP001630969"/>
    </source>
</evidence>
<feature type="transmembrane region" description="Helical" evidence="1">
    <location>
        <begin position="118"/>
        <end position="141"/>
    </location>
</feature>
<sequence length="142" mass="15970">MITKYLYIAGCIPFLVLGILHTVYTITDTFNPKKLIPYQSDVMGLMKSSSLAITKETNMWRAWVGFNISHGIGMLFFSVTYLYLSTFYIPFLEASVFFMSAAPIIALIYLALSKKYWFSIPTIGSTIGLLCFVAGTLAQLYK</sequence>
<dbReference type="NCBIfam" id="NF047765">
    <property type="entry name" value="LIC_13387_fam"/>
    <property type="match status" value="1"/>
</dbReference>
<proteinExistence type="predicted"/>
<keyword evidence="1" id="KW-1133">Transmembrane helix</keyword>
<reference evidence="2 3" key="1">
    <citation type="submission" date="2024-09" db="EMBL/GenBank/DDBJ databases">
        <title>Aeromonas strains Genome sequencing and assembly.</title>
        <authorList>
            <person name="Hu X."/>
            <person name="Tang B."/>
        </authorList>
    </citation>
    <scope>NUCLEOTIDE SEQUENCE [LARGE SCALE GENOMIC DNA]</scope>
    <source>
        <strain evidence="2 3">NB23SCDHY001</strain>
    </source>
</reference>
<keyword evidence="3" id="KW-1185">Reference proteome</keyword>
<accession>A0ABW9GLZ7</accession>
<feature type="transmembrane region" description="Helical" evidence="1">
    <location>
        <begin position="91"/>
        <end position="112"/>
    </location>
</feature>
<comment type="caution">
    <text evidence="2">The sequence shown here is derived from an EMBL/GenBank/DDBJ whole genome shotgun (WGS) entry which is preliminary data.</text>
</comment>
<gene>
    <name evidence="2" type="ORF">ACEUDJ_04675</name>
</gene>
<feature type="transmembrane region" description="Helical" evidence="1">
    <location>
        <begin position="5"/>
        <end position="24"/>
    </location>
</feature>
<dbReference type="EMBL" id="JBGXBU010000001">
    <property type="protein sequence ID" value="MFM4892174.1"/>
    <property type="molecule type" value="Genomic_DNA"/>
</dbReference>
<name>A0ABW9GLZ7_9GAMM</name>
<keyword evidence="1" id="KW-0812">Transmembrane</keyword>
<protein>
    <submittedName>
        <fullName evidence="2">Uncharacterized protein</fullName>
    </submittedName>
</protein>
<keyword evidence="1" id="KW-0472">Membrane</keyword>
<feature type="transmembrane region" description="Helical" evidence="1">
    <location>
        <begin position="60"/>
        <end position="84"/>
    </location>
</feature>
<evidence type="ECO:0000256" key="1">
    <source>
        <dbReference type="SAM" id="Phobius"/>
    </source>
</evidence>
<organism evidence="2 3">
    <name type="scientific">Aeromonas bivalvium</name>
    <dbReference type="NCBI Taxonomy" id="440079"/>
    <lineage>
        <taxon>Bacteria</taxon>
        <taxon>Pseudomonadati</taxon>
        <taxon>Pseudomonadota</taxon>
        <taxon>Gammaproteobacteria</taxon>
        <taxon>Aeromonadales</taxon>
        <taxon>Aeromonadaceae</taxon>
        <taxon>Aeromonas</taxon>
    </lineage>
</organism>
<dbReference type="GeneID" id="97219368"/>
<dbReference type="Proteomes" id="UP001630969">
    <property type="component" value="Unassembled WGS sequence"/>
</dbReference>
<dbReference type="InterPro" id="IPR058068">
    <property type="entry name" value="LIC_13387-like"/>
</dbReference>
<evidence type="ECO:0000313" key="2">
    <source>
        <dbReference type="EMBL" id="MFM4892174.1"/>
    </source>
</evidence>
<dbReference type="RefSeq" id="WP_408788384.1">
    <property type="nucleotide sequence ID" value="NZ_JBGXBU010000001.1"/>
</dbReference>